<dbReference type="InterPro" id="IPR036597">
    <property type="entry name" value="Fido-like_dom_sf"/>
</dbReference>
<keyword evidence="1" id="KW-0808">Transferase</keyword>
<evidence type="ECO:0000256" key="6">
    <source>
        <dbReference type="ARBA" id="ARBA00047939"/>
    </source>
</evidence>
<evidence type="ECO:0000313" key="9">
    <source>
        <dbReference type="Proteomes" id="UP001232725"/>
    </source>
</evidence>
<keyword evidence="3" id="KW-0547">Nucleotide-binding</keyword>
<evidence type="ECO:0000256" key="4">
    <source>
        <dbReference type="ARBA" id="ARBA00022840"/>
    </source>
</evidence>
<dbReference type="Gene3D" id="1.10.3290.10">
    <property type="entry name" value="Fido-like domain"/>
    <property type="match status" value="1"/>
</dbReference>
<dbReference type="SUPFAM" id="SSF140931">
    <property type="entry name" value="Fic-like"/>
    <property type="match status" value="1"/>
</dbReference>
<evidence type="ECO:0000256" key="7">
    <source>
        <dbReference type="ARBA" id="ARBA00048696"/>
    </source>
</evidence>
<reference evidence="8 9" key="1">
    <citation type="submission" date="2023-08" db="EMBL/GenBank/DDBJ databases">
        <title>Arthrobacter horti sp. nov., isolated from forest soil.</title>
        <authorList>
            <person name="Park M."/>
        </authorList>
    </citation>
    <scope>NUCLEOTIDE SEQUENCE [LARGE SCALE GENOMIC DNA]</scope>
    <source>
        <strain evidence="8 9">YJM1</strain>
    </source>
</reference>
<comment type="caution">
    <text evidence="8">The sequence shown here is derived from an EMBL/GenBank/DDBJ whole genome shotgun (WGS) entry which is preliminary data.</text>
</comment>
<proteinExistence type="predicted"/>
<dbReference type="RefSeq" id="WP_305997008.1">
    <property type="nucleotide sequence ID" value="NZ_JAVALS010000009.1"/>
</dbReference>
<evidence type="ECO:0000313" key="8">
    <source>
        <dbReference type="EMBL" id="MDP5227955.1"/>
    </source>
</evidence>
<evidence type="ECO:0000256" key="5">
    <source>
        <dbReference type="ARBA" id="ARBA00034531"/>
    </source>
</evidence>
<name>A0ABT9IQS9_9MICC</name>
<sequence>MSDFTDPYCYPGTEVLINKLGLRDPRNALEIEREFSLLRRRELALDPVDAGFGLAHLQGIHRRLYQDVWDWAGLLRTVEISKGTSQFLETPFLKNAGLQIEEFWQSSTLLTDPKIGDAEYGDKAYAVDGKSWGGCSEPENEEDPRCWSYRAGGLRGNLGRVRARSGGLSASGSDHRRLGCRCGQP</sequence>
<comment type="catalytic activity">
    <reaction evidence="7">
        <text>L-tyrosyl-[protein] + ATP = O-(5'-adenylyl)-L-tyrosyl-[protein] + diphosphate</text>
        <dbReference type="Rhea" id="RHEA:54288"/>
        <dbReference type="Rhea" id="RHEA-COMP:10136"/>
        <dbReference type="Rhea" id="RHEA-COMP:13846"/>
        <dbReference type="ChEBI" id="CHEBI:30616"/>
        <dbReference type="ChEBI" id="CHEBI:33019"/>
        <dbReference type="ChEBI" id="CHEBI:46858"/>
        <dbReference type="ChEBI" id="CHEBI:83624"/>
        <dbReference type="EC" id="2.7.7.108"/>
    </reaction>
</comment>
<dbReference type="PANTHER" id="PTHR39560:SF1">
    <property type="entry name" value="PROTEIN ADENYLYLTRANSFERASE FIC-RELATED"/>
    <property type="match status" value="1"/>
</dbReference>
<keyword evidence="4" id="KW-0067">ATP-binding</keyword>
<accession>A0ABT9IQS9</accession>
<organism evidence="8 9">
    <name type="scientific">Arthrobacter horti</name>
    <dbReference type="NCBI Taxonomy" id="3068273"/>
    <lineage>
        <taxon>Bacteria</taxon>
        <taxon>Bacillati</taxon>
        <taxon>Actinomycetota</taxon>
        <taxon>Actinomycetes</taxon>
        <taxon>Micrococcales</taxon>
        <taxon>Micrococcaceae</taxon>
        <taxon>Arthrobacter</taxon>
    </lineage>
</organism>
<evidence type="ECO:0000256" key="1">
    <source>
        <dbReference type="ARBA" id="ARBA00022679"/>
    </source>
</evidence>
<evidence type="ECO:0000256" key="2">
    <source>
        <dbReference type="ARBA" id="ARBA00022695"/>
    </source>
</evidence>
<evidence type="ECO:0000256" key="3">
    <source>
        <dbReference type="ARBA" id="ARBA00022741"/>
    </source>
</evidence>
<gene>
    <name evidence="8" type="ORF">Q9R02_12385</name>
</gene>
<protein>
    <recommendedName>
        <fullName evidence="5">protein adenylyltransferase</fullName>
        <ecNumber evidence="5">2.7.7.108</ecNumber>
    </recommendedName>
</protein>
<dbReference type="EC" id="2.7.7.108" evidence="5"/>
<comment type="catalytic activity">
    <reaction evidence="6">
        <text>L-threonyl-[protein] + ATP = 3-O-(5'-adenylyl)-L-threonyl-[protein] + diphosphate</text>
        <dbReference type="Rhea" id="RHEA:54292"/>
        <dbReference type="Rhea" id="RHEA-COMP:11060"/>
        <dbReference type="Rhea" id="RHEA-COMP:13847"/>
        <dbReference type="ChEBI" id="CHEBI:30013"/>
        <dbReference type="ChEBI" id="CHEBI:30616"/>
        <dbReference type="ChEBI" id="CHEBI:33019"/>
        <dbReference type="ChEBI" id="CHEBI:138113"/>
        <dbReference type="EC" id="2.7.7.108"/>
    </reaction>
</comment>
<keyword evidence="9" id="KW-1185">Reference proteome</keyword>
<dbReference type="EMBL" id="JAVALS010000009">
    <property type="protein sequence ID" value="MDP5227955.1"/>
    <property type="molecule type" value="Genomic_DNA"/>
</dbReference>
<keyword evidence="2" id="KW-0548">Nucleotidyltransferase</keyword>
<dbReference type="PANTHER" id="PTHR39560">
    <property type="entry name" value="PROTEIN ADENYLYLTRANSFERASE FIC-RELATED"/>
    <property type="match status" value="1"/>
</dbReference>
<dbReference type="Proteomes" id="UP001232725">
    <property type="component" value="Unassembled WGS sequence"/>
</dbReference>